<dbReference type="RefSeq" id="WP_101917041.1">
    <property type="nucleotide sequence ID" value="NZ_JAJGWS010000001.1"/>
</dbReference>
<comment type="similarity">
    <text evidence="1">Belongs to the sigma-70 factor family. ECF subfamily.</text>
</comment>
<keyword evidence="9" id="KW-1185">Reference proteome</keyword>
<dbReference type="OrthoDB" id="9790423at2"/>
<dbReference type="InterPro" id="IPR013249">
    <property type="entry name" value="RNA_pol_sigma70_r4_t2"/>
</dbReference>
<evidence type="ECO:0000313" key="9">
    <source>
        <dbReference type="Proteomes" id="UP000234211"/>
    </source>
</evidence>
<reference evidence="9" key="1">
    <citation type="submission" date="2017-11" db="EMBL/GenBank/DDBJ databases">
        <authorList>
            <person name="Duchaud E."/>
        </authorList>
    </citation>
    <scope>NUCLEOTIDE SEQUENCE [LARGE SCALE GENOMIC DNA]</scope>
    <source>
        <strain evidence="9">Tenacibaculum sp. TNO020</strain>
    </source>
</reference>
<evidence type="ECO:0000256" key="4">
    <source>
        <dbReference type="ARBA" id="ARBA00023125"/>
    </source>
</evidence>
<dbReference type="InterPro" id="IPR007627">
    <property type="entry name" value="RNA_pol_sigma70_r2"/>
</dbReference>
<dbReference type="GO" id="GO:0016987">
    <property type="term" value="F:sigma factor activity"/>
    <property type="evidence" value="ECO:0007669"/>
    <property type="project" value="UniProtKB-KW"/>
</dbReference>
<dbReference type="GO" id="GO:0006352">
    <property type="term" value="P:DNA-templated transcription initiation"/>
    <property type="evidence" value="ECO:0007669"/>
    <property type="project" value="InterPro"/>
</dbReference>
<dbReference type="Pfam" id="PF08281">
    <property type="entry name" value="Sigma70_r4_2"/>
    <property type="match status" value="1"/>
</dbReference>
<dbReference type="SUPFAM" id="SSF88659">
    <property type="entry name" value="Sigma3 and sigma4 domains of RNA polymerase sigma factors"/>
    <property type="match status" value="1"/>
</dbReference>
<dbReference type="EMBL" id="OENF01000012">
    <property type="protein sequence ID" value="SOS74340.1"/>
    <property type="molecule type" value="Genomic_DNA"/>
</dbReference>
<accession>A0A2H1YFY5</accession>
<keyword evidence="2" id="KW-0805">Transcription regulation</keyword>
<organism evidence="8 9">
    <name type="scientific">Tenacibaculum piscium</name>
    <dbReference type="NCBI Taxonomy" id="1458515"/>
    <lineage>
        <taxon>Bacteria</taxon>
        <taxon>Pseudomonadati</taxon>
        <taxon>Bacteroidota</taxon>
        <taxon>Flavobacteriia</taxon>
        <taxon>Flavobacteriales</taxon>
        <taxon>Flavobacteriaceae</taxon>
        <taxon>Tenacibaculum</taxon>
    </lineage>
</organism>
<gene>
    <name evidence="8" type="ORF">TNO020_20016</name>
</gene>
<evidence type="ECO:0000256" key="2">
    <source>
        <dbReference type="ARBA" id="ARBA00023015"/>
    </source>
</evidence>
<evidence type="ECO:0000259" key="6">
    <source>
        <dbReference type="Pfam" id="PF04542"/>
    </source>
</evidence>
<dbReference type="Proteomes" id="UP000234211">
    <property type="component" value="Unassembled WGS sequence"/>
</dbReference>
<dbReference type="PANTHER" id="PTHR43133">
    <property type="entry name" value="RNA POLYMERASE ECF-TYPE SIGMA FACTO"/>
    <property type="match status" value="1"/>
</dbReference>
<dbReference type="InterPro" id="IPR036388">
    <property type="entry name" value="WH-like_DNA-bd_sf"/>
</dbReference>
<dbReference type="PANTHER" id="PTHR43133:SF8">
    <property type="entry name" value="RNA POLYMERASE SIGMA FACTOR HI_1459-RELATED"/>
    <property type="match status" value="1"/>
</dbReference>
<dbReference type="NCBIfam" id="TIGR02937">
    <property type="entry name" value="sigma70-ECF"/>
    <property type="match status" value="1"/>
</dbReference>
<evidence type="ECO:0000256" key="5">
    <source>
        <dbReference type="ARBA" id="ARBA00023163"/>
    </source>
</evidence>
<keyword evidence="3" id="KW-0731">Sigma factor</keyword>
<keyword evidence="4" id="KW-0238">DNA-binding</keyword>
<feature type="domain" description="RNA polymerase sigma factor 70 region 4 type 2" evidence="7">
    <location>
        <begin position="140"/>
        <end position="178"/>
    </location>
</feature>
<dbReference type="InterPro" id="IPR014284">
    <property type="entry name" value="RNA_pol_sigma-70_dom"/>
</dbReference>
<evidence type="ECO:0000313" key="8">
    <source>
        <dbReference type="EMBL" id="SOS74340.1"/>
    </source>
</evidence>
<feature type="domain" description="RNA polymerase sigma-70 region 2" evidence="6">
    <location>
        <begin position="35"/>
        <end position="104"/>
    </location>
</feature>
<dbReference type="SUPFAM" id="SSF88946">
    <property type="entry name" value="Sigma2 domain of RNA polymerase sigma factors"/>
    <property type="match status" value="1"/>
</dbReference>
<protein>
    <submittedName>
        <fullName evidence="8">RNA polymerase subunit sigma-24</fullName>
    </submittedName>
</protein>
<name>A0A2H1YFY5_9FLAO</name>
<dbReference type="AlphaFoldDB" id="A0A2H1YFY5"/>
<proteinExistence type="inferred from homology"/>
<dbReference type="Gene3D" id="1.10.10.10">
    <property type="entry name" value="Winged helix-like DNA-binding domain superfamily/Winged helix DNA-binding domain"/>
    <property type="match status" value="1"/>
</dbReference>
<dbReference type="Pfam" id="PF04542">
    <property type="entry name" value="Sigma70_r2"/>
    <property type="match status" value="1"/>
</dbReference>
<dbReference type="InterPro" id="IPR039425">
    <property type="entry name" value="RNA_pol_sigma-70-like"/>
</dbReference>
<dbReference type="InterPro" id="IPR013325">
    <property type="entry name" value="RNA_pol_sigma_r2"/>
</dbReference>
<keyword evidence="5" id="KW-0804">Transcription</keyword>
<evidence type="ECO:0000256" key="1">
    <source>
        <dbReference type="ARBA" id="ARBA00010641"/>
    </source>
</evidence>
<dbReference type="InterPro" id="IPR013324">
    <property type="entry name" value="RNA_pol_sigma_r3/r4-like"/>
</dbReference>
<evidence type="ECO:0000259" key="7">
    <source>
        <dbReference type="Pfam" id="PF08281"/>
    </source>
</evidence>
<evidence type="ECO:0000256" key="3">
    <source>
        <dbReference type="ARBA" id="ARBA00023082"/>
    </source>
</evidence>
<dbReference type="GO" id="GO:0003677">
    <property type="term" value="F:DNA binding"/>
    <property type="evidence" value="ECO:0007669"/>
    <property type="project" value="UniProtKB-KW"/>
</dbReference>
<sequence>MVHENIAKSIVKDVVSDSILVKDYLNGKESAIAVLIKRHQQRLYSFIYSKVHDRNTTEDIFQDTFIKVIRTLKKGRYNEEGKFLPWVMRISHNLIIDFFRKNNRMPKFNNTDDFDIFSVLADGVLNIENKIIKEQILADVKLLIEELPIEQKEVLKMRIYNDMSFNEISENTGVSINTALGRMRYALINLRKIIEKNNIILVN</sequence>
<dbReference type="Gene3D" id="1.10.1740.10">
    <property type="match status" value="1"/>
</dbReference>